<dbReference type="InParanoid" id="A0A2G5EMY7"/>
<proteinExistence type="predicted"/>
<reference evidence="1 2" key="1">
    <citation type="submission" date="2017-09" db="EMBL/GenBank/DDBJ databases">
        <title>WGS assembly of Aquilegia coerulea Goldsmith.</title>
        <authorList>
            <person name="Hodges S."/>
            <person name="Kramer E."/>
            <person name="Nordborg M."/>
            <person name="Tomkins J."/>
            <person name="Borevitz J."/>
            <person name="Derieg N."/>
            <person name="Yan J."/>
            <person name="Mihaltcheva S."/>
            <person name="Hayes R.D."/>
            <person name="Rokhsar D."/>
        </authorList>
    </citation>
    <scope>NUCLEOTIDE SEQUENCE [LARGE SCALE GENOMIC DNA]</scope>
    <source>
        <strain evidence="2">cv. Goldsmith</strain>
    </source>
</reference>
<dbReference type="EMBL" id="KZ305023">
    <property type="protein sequence ID" value="PIA57136.1"/>
    <property type="molecule type" value="Genomic_DNA"/>
</dbReference>
<keyword evidence="2" id="KW-1185">Reference proteome</keyword>
<protein>
    <submittedName>
        <fullName evidence="1">Uncharacterized protein</fullName>
    </submittedName>
</protein>
<sequence>MRRKVVLCSAKLRWIEMVSCTGRGGLIRTDSRMNIDDILKMKLATIMEEDVERTTITLEKNKKKRNKSHRSANNIKHRQFILLTNSYMHFITRLASKARL</sequence>
<dbReference type="OrthoDB" id="1936426at2759"/>
<organism evidence="1 2">
    <name type="scientific">Aquilegia coerulea</name>
    <name type="common">Rocky mountain columbine</name>
    <dbReference type="NCBI Taxonomy" id="218851"/>
    <lineage>
        <taxon>Eukaryota</taxon>
        <taxon>Viridiplantae</taxon>
        <taxon>Streptophyta</taxon>
        <taxon>Embryophyta</taxon>
        <taxon>Tracheophyta</taxon>
        <taxon>Spermatophyta</taxon>
        <taxon>Magnoliopsida</taxon>
        <taxon>Ranunculales</taxon>
        <taxon>Ranunculaceae</taxon>
        <taxon>Thalictroideae</taxon>
        <taxon>Aquilegia</taxon>
    </lineage>
</organism>
<dbReference type="Proteomes" id="UP000230069">
    <property type="component" value="Unassembled WGS sequence"/>
</dbReference>
<accession>A0A2G5EMY7</accession>
<gene>
    <name evidence="1" type="ORF">AQUCO_00600104v1</name>
</gene>
<name>A0A2G5EMY7_AQUCA</name>
<evidence type="ECO:0000313" key="2">
    <source>
        <dbReference type="Proteomes" id="UP000230069"/>
    </source>
</evidence>
<evidence type="ECO:0000313" key="1">
    <source>
        <dbReference type="EMBL" id="PIA57136.1"/>
    </source>
</evidence>
<dbReference type="AlphaFoldDB" id="A0A2G5EMY7"/>